<protein>
    <submittedName>
        <fullName evidence="1">Uncharacterized protein</fullName>
    </submittedName>
</protein>
<organism evidence="1">
    <name type="scientific">Anguilla anguilla</name>
    <name type="common">European freshwater eel</name>
    <name type="synonym">Muraena anguilla</name>
    <dbReference type="NCBI Taxonomy" id="7936"/>
    <lineage>
        <taxon>Eukaryota</taxon>
        <taxon>Metazoa</taxon>
        <taxon>Chordata</taxon>
        <taxon>Craniata</taxon>
        <taxon>Vertebrata</taxon>
        <taxon>Euteleostomi</taxon>
        <taxon>Actinopterygii</taxon>
        <taxon>Neopterygii</taxon>
        <taxon>Teleostei</taxon>
        <taxon>Anguilliformes</taxon>
        <taxon>Anguillidae</taxon>
        <taxon>Anguilla</taxon>
    </lineage>
</organism>
<name>A0A0E9Q6G7_ANGAN</name>
<dbReference type="EMBL" id="GBXM01096657">
    <property type="protein sequence ID" value="JAH11920.1"/>
    <property type="molecule type" value="Transcribed_RNA"/>
</dbReference>
<evidence type="ECO:0000313" key="1">
    <source>
        <dbReference type="EMBL" id="JAH11920.1"/>
    </source>
</evidence>
<proteinExistence type="predicted"/>
<sequence>MFFPVFGGGDPMIRYAIGWRAPGNLHKLLLFAVDAGIEITYASGG</sequence>
<reference evidence="1" key="1">
    <citation type="submission" date="2014-11" db="EMBL/GenBank/DDBJ databases">
        <authorList>
            <person name="Amaro Gonzalez C."/>
        </authorList>
    </citation>
    <scope>NUCLEOTIDE SEQUENCE</scope>
</reference>
<reference evidence="1" key="2">
    <citation type="journal article" date="2015" name="Fish Shellfish Immunol.">
        <title>Early steps in the European eel (Anguilla anguilla)-Vibrio vulnificus interaction in the gills: Role of the RtxA13 toxin.</title>
        <authorList>
            <person name="Callol A."/>
            <person name="Pajuelo D."/>
            <person name="Ebbesson L."/>
            <person name="Teles M."/>
            <person name="MacKenzie S."/>
            <person name="Amaro C."/>
        </authorList>
    </citation>
    <scope>NUCLEOTIDE SEQUENCE</scope>
</reference>
<accession>A0A0E9Q6G7</accession>
<dbReference type="AlphaFoldDB" id="A0A0E9Q6G7"/>